<evidence type="ECO:0000259" key="1">
    <source>
        <dbReference type="Pfam" id="PF08241"/>
    </source>
</evidence>
<comment type="caution">
    <text evidence="2">The sequence shown here is derived from an EMBL/GenBank/DDBJ whole genome shotgun (WGS) entry which is preliminary data.</text>
</comment>
<dbReference type="Proteomes" id="UP000663873">
    <property type="component" value="Unassembled WGS sequence"/>
</dbReference>
<dbReference type="AlphaFoldDB" id="A0A821Q4S4"/>
<feature type="domain" description="Methyltransferase type 11" evidence="1">
    <location>
        <begin position="2"/>
        <end position="51"/>
    </location>
</feature>
<feature type="non-terminal residue" evidence="2">
    <location>
        <position position="1"/>
    </location>
</feature>
<dbReference type="InterPro" id="IPR039769">
    <property type="entry name" value="Bud23-like"/>
</dbReference>
<evidence type="ECO:0000313" key="2">
    <source>
        <dbReference type="EMBL" id="CAF4817302.1"/>
    </source>
</evidence>
<dbReference type="InterPro" id="IPR029063">
    <property type="entry name" value="SAM-dependent_MTases_sf"/>
</dbReference>
<dbReference type="InterPro" id="IPR013216">
    <property type="entry name" value="Methyltransf_11"/>
</dbReference>
<dbReference type="SUPFAM" id="SSF53335">
    <property type="entry name" value="S-adenosyl-L-methionine-dependent methyltransferases"/>
    <property type="match status" value="1"/>
</dbReference>
<sequence length="53" mass="5721">EVLSELGHQWIGLDISSAMLDVAQEREVEGDLVLGDIGYGMPFRAGSFDGAIR</sequence>
<dbReference type="Gene3D" id="3.40.50.150">
    <property type="entry name" value="Vaccinia Virus protein VP39"/>
    <property type="match status" value="1"/>
</dbReference>
<evidence type="ECO:0000313" key="3">
    <source>
        <dbReference type="Proteomes" id="UP000663873"/>
    </source>
</evidence>
<dbReference type="GO" id="GO:0005730">
    <property type="term" value="C:nucleolus"/>
    <property type="evidence" value="ECO:0007669"/>
    <property type="project" value="TreeGrafter"/>
</dbReference>
<dbReference type="PANTHER" id="PTHR12734">
    <property type="entry name" value="METHYLTRANSFERASE-RELATED"/>
    <property type="match status" value="1"/>
</dbReference>
<dbReference type="PANTHER" id="PTHR12734:SF0">
    <property type="entry name" value="18S RRNA (GUANINE-N(7))-METHYLTRANSFERASE-RELATED"/>
    <property type="match status" value="1"/>
</dbReference>
<dbReference type="EMBL" id="CAJOBP010052089">
    <property type="protein sequence ID" value="CAF4817302.1"/>
    <property type="molecule type" value="Genomic_DNA"/>
</dbReference>
<accession>A0A821Q4S4</accession>
<dbReference type="GO" id="GO:0070476">
    <property type="term" value="P:rRNA (guanine-N7)-methylation"/>
    <property type="evidence" value="ECO:0007669"/>
    <property type="project" value="InterPro"/>
</dbReference>
<reference evidence="2" key="1">
    <citation type="submission" date="2021-02" db="EMBL/GenBank/DDBJ databases">
        <authorList>
            <person name="Nowell W R."/>
        </authorList>
    </citation>
    <scope>NUCLEOTIDE SEQUENCE</scope>
</reference>
<dbReference type="Pfam" id="PF08241">
    <property type="entry name" value="Methyltransf_11"/>
    <property type="match status" value="1"/>
</dbReference>
<protein>
    <recommendedName>
        <fullName evidence="1">Methyltransferase type 11 domain-containing protein</fullName>
    </recommendedName>
</protein>
<proteinExistence type="predicted"/>
<dbReference type="GO" id="GO:0016435">
    <property type="term" value="F:rRNA (guanine) methyltransferase activity"/>
    <property type="evidence" value="ECO:0007669"/>
    <property type="project" value="InterPro"/>
</dbReference>
<gene>
    <name evidence="2" type="ORF">UJA718_LOCUS42000</name>
</gene>
<organism evidence="2 3">
    <name type="scientific">Rotaria socialis</name>
    <dbReference type="NCBI Taxonomy" id="392032"/>
    <lineage>
        <taxon>Eukaryota</taxon>
        <taxon>Metazoa</taxon>
        <taxon>Spiralia</taxon>
        <taxon>Gnathifera</taxon>
        <taxon>Rotifera</taxon>
        <taxon>Eurotatoria</taxon>
        <taxon>Bdelloidea</taxon>
        <taxon>Philodinida</taxon>
        <taxon>Philodinidae</taxon>
        <taxon>Rotaria</taxon>
    </lineage>
</organism>
<keyword evidence="3" id="KW-1185">Reference proteome</keyword>
<name>A0A821Q4S4_9BILA</name>